<dbReference type="OrthoDB" id="6331525at2759"/>
<dbReference type="Pfam" id="PF01033">
    <property type="entry name" value="Somatomedin_B"/>
    <property type="match status" value="1"/>
</dbReference>
<sequence>MHYFSALFLVLSAQLFVTEAFYGSCRKSRRCCDGKDLNCLVDEESSNQQQQVNEQEYEEPCYCDHGCLELGDCCPDFKDYCGVIDCTVSGWSEWSQCDVQCGAGTSIRRRQIIHPPSNGGNECPVLEEKKPCRVKNCRRKHDKFNDKMAIRETAMLVPAKFAKKQRRQARNYDVRENLKTYIQKDQKEESQSSYCVVFHVDKSMHACHRSEDTSMLLKGHRVCVSCDGNAQRDHLGGRCTGHGAEGRKTRFKNILSPHCKGKWTRLQVVQGQCPCPEGADLVFV</sequence>
<evidence type="ECO:0000256" key="3">
    <source>
        <dbReference type="ARBA" id="ARBA00023180"/>
    </source>
</evidence>
<organism evidence="6">
    <name type="scientific">Lepeophtheirus salmonis</name>
    <name type="common">Salmon louse</name>
    <name type="synonym">Caligus salmonis</name>
    <dbReference type="NCBI Taxonomy" id="72036"/>
    <lineage>
        <taxon>Eukaryota</taxon>
        <taxon>Metazoa</taxon>
        <taxon>Ecdysozoa</taxon>
        <taxon>Arthropoda</taxon>
        <taxon>Crustacea</taxon>
        <taxon>Multicrustacea</taxon>
        <taxon>Hexanauplia</taxon>
        <taxon>Copepoda</taxon>
        <taxon>Siphonostomatoida</taxon>
        <taxon>Caligidae</taxon>
        <taxon>Lepeophtheirus</taxon>
    </lineage>
</organism>
<accession>A0A0K2T9M9</accession>
<keyword evidence="3" id="KW-0325">Glycoprotein</keyword>
<evidence type="ECO:0000256" key="4">
    <source>
        <dbReference type="SAM" id="SignalP"/>
    </source>
</evidence>
<feature type="chain" id="PRO_5005487586" description="SMB domain-containing protein" evidence="4">
    <location>
        <begin position="21"/>
        <end position="284"/>
    </location>
</feature>
<dbReference type="FunFam" id="2.20.100.10:FF:000134">
    <property type="entry name" value="Uncharacterized protein"/>
    <property type="match status" value="1"/>
</dbReference>
<dbReference type="InterPro" id="IPR044004">
    <property type="entry name" value="TSP1_spondin_dom"/>
</dbReference>
<evidence type="ECO:0000256" key="1">
    <source>
        <dbReference type="ARBA" id="ARBA00022729"/>
    </source>
</evidence>
<dbReference type="PANTHER" id="PTHR20920">
    <property type="entry name" value="RPE-SPONDIN"/>
    <property type="match status" value="1"/>
</dbReference>
<feature type="domain" description="SMB" evidence="5">
    <location>
        <begin position="43"/>
        <end position="87"/>
    </location>
</feature>
<dbReference type="InterPro" id="IPR000884">
    <property type="entry name" value="TSP1_rpt"/>
</dbReference>
<dbReference type="InterPro" id="IPR056801">
    <property type="entry name" value="SBSPON_C"/>
</dbReference>
<dbReference type="Gene3D" id="4.10.410.20">
    <property type="match status" value="1"/>
</dbReference>
<dbReference type="Gene3D" id="2.20.100.10">
    <property type="entry name" value="Thrombospondin type-1 (TSP1) repeat"/>
    <property type="match status" value="1"/>
</dbReference>
<dbReference type="PROSITE" id="PS00524">
    <property type="entry name" value="SMB_1"/>
    <property type="match status" value="1"/>
</dbReference>
<dbReference type="InterPro" id="IPR039942">
    <property type="entry name" value="SBSPO"/>
</dbReference>
<dbReference type="AlphaFoldDB" id="A0A0K2T9M9"/>
<dbReference type="EMBL" id="HACA01005139">
    <property type="protein sequence ID" value="CDW22500.1"/>
    <property type="molecule type" value="Transcribed_RNA"/>
</dbReference>
<dbReference type="PANTHER" id="PTHR20920:SF5">
    <property type="entry name" value="SMB DOMAIN-CONTAINING PROTEIN"/>
    <property type="match status" value="1"/>
</dbReference>
<dbReference type="PROSITE" id="PS50958">
    <property type="entry name" value="SMB_2"/>
    <property type="match status" value="1"/>
</dbReference>
<dbReference type="Pfam" id="PF19028">
    <property type="entry name" value="TSP1_spondin"/>
    <property type="match status" value="1"/>
</dbReference>
<dbReference type="PROSITE" id="PS50092">
    <property type="entry name" value="TSP1"/>
    <property type="match status" value="1"/>
</dbReference>
<dbReference type="SUPFAM" id="SSF82895">
    <property type="entry name" value="TSP-1 type 1 repeat"/>
    <property type="match status" value="1"/>
</dbReference>
<keyword evidence="2" id="KW-1015">Disulfide bond</keyword>
<dbReference type="InterPro" id="IPR036024">
    <property type="entry name" value="Somatomedin_B-like_dom_sf"/>
</dbReference>
<dbReference type="SMART" id="SM00209">
    <property type="entry name" value="TSP1"/>
    <property type="match status" value="1"/>
</dbReference>
<proteinExistence type="predicted"/>
<name>A0A0K2T9M9_LEPSM</name>
<dbReference type="InterPro" id="IPR036383">
    <property type="entry name" value="TSP1_rpt_sf"/>
</dbReference>
<dbReference type="Pfam" id="PF25031">
    <property type="entry name" value="SBSPON_C"/>
    <property type="match status" value="1"/>
</dbReference>
<dbReference type="SUPFAM" id="SSF90188">
    <property type="entry name" value="Somatomedin B domain"/>
    <property type="match status" value="1"/>
</dbReference>
<reference evidence="6" key="1">
    <citation type="submission" date="2014-05" db="EMBL/GenBank/DDBJ databases">
        <authorList>
            <person name="Chronopoulou M."/>
        </authorList>
    </citation>
    <scope>NUCLEOTIDE SEQUENCE</scope>
    <source>
        <tissue evidence="6">Whole organism</tissue>
    </source>
</reference>
<evidence type="ECO:0000259" key="5">
    <source>
        <dbReference type="PROSITE" id="PS50958"/>
    </source>
</evidence>
<evidence type="ECO:0000313" key="6">
    <source>
        <dbReference type="EMBL" id="CDW22500.1"/>
    </source>
</evidence>
<keyword evidence="1 4" id="KW-0732">Signal</keyword>
<protein>
    <recommendedName>
        <fullName evidence="5">SMB domain-containing protein</fullName>
    </recommendedName>
</protein>
<feature type="signal peptide" evidence="4">
    <location>
        <begin position="1"/>
        <end position="20"/>
    </location>
</feature>
<evidence type="ECO:0000256" key="2">
    <source>
        <dbReference type="ARBA" id="ARBA00023157"/>
    </source>
</evidence>
<dbReference type="InterPro" id="IPR001212">
    <property type="entry name" value="Somatomedin_B_dom"/>
</dbReference>